<name>A0ABU5I3A9_9HYPH</name>
<accession>A0ABU5I3A9</accession>
<dbReference type="Gene3D" id="3.10.490.10">
    <property type="entry name" value="Gamma-glutamyl cyclotransferase-like"/>
    <property type="match status" value="1"/>
</dbReference>
<keyword evidence="3" id="KW-1185">Reference proteome</keyword>
<dbReference type="Proteomes" id="UP001294412">
    <property type="component" value="Unassembled WGS sequence"/>
</dbReference>
<dbReference type="InterPro" id="IPR009288">
    <property type="entry name" value="AIG2-like_dom"/>
</dbReference>
<dbReference type="InterPro" id="IPR036568">
    <property type="entry name" value="GGCT-like_sf"/>
</dbReference>
<sequence>MTEYIAFYGSLMERAKDPSAPSRAGLSKFVEPCRLEGVLRDHGHYPGYFPADGSIEPHAVTPPIVEAELHEIVAPHALLIFDRWEEYDPDDEANSLYLRRKVRLLEPDIEAWIYMSLISDEDPVVPNGDWAAYRSETPKV</sequence>
<gene>
    <name evidence="2" type="ORF">U0C82_10760</name>
</gene>
<proteinExistence type="predicted"/>
<dbReference type="SUPFAM" id="SSF110857">
    <property type="entry name" value="Gamma-glutamyl cyclotransferase-like"/>
    <property type="match status" value="1"/>
</dbReference>
<comment type="caution">
    <text evidence="2">The sequence shown here is derived from an EMBL/GenBank/DDBJ whole genome shotgun (WGS) entry which is preliminary data.</text>
</comment>
<evidence type="ECO:0000259" key="1">
    <source>
        <dbReference type="Pfam" id="PF06094"/>
    </source>
</evidence>
<organism evidence="2 3">
    <name type="scientific">Fulvimarina uroteuthidis</name>
    <dbReference type="NCBI Taxonomy" id="3098149"/>
    <lineage>
        <taxon>Bacteria</taxon>
        <taxon>Pseudomonadati</taxon>
        <taxon>Pseudomonadota</taxon>
        <taxon>Alphaproteobacteria</taxon>
        <taxon>Hyphomicrobiales</taxon>
        <taxon>Aurantimonadaceae</taxon>
        <taxon>Fulvimarina</taxon>
    </lineage>
</organism>
<protein>
    <submittedName>
        <fullName evidence="2">Gamma-glutamylcyclotransferase</fullName>
    </submittedName>
</protein>
<dbReference type="RefSeq" id="WP_322187101.1">
    <property type="nucleotide sequence ID" value="NZ_JAXLPB010000003.1"/>
</dbReference>
<evidence type="ECO:0000313" key="2">
    <source>
        <dbReference type="EMBL" id="MDY8109617.1"/>
    </source>
</evidence>
<evidence type="ECO:0000313" key="3">
    <source>
        <dbReference type="Proteomes" id="UP001294412"/>
    </source>
</evidence>
<dbReference type="Pfam" id="PF06094">
    <property type="entry name" value="GGACT"/>
    <property type="match status" value="1"/>
</dbReference>
<dbReference type="EMBL" id="JAXLPB010000003">
    <property type="protein sequence ID" value="MDY8109617.1"/>
    <property type="molecule type" value="Genomic_DNA"/>
</dbReference>
<feature type="domain" description="Gamma-glutamylcyclotransferase AIG2-like" evidence="1">
    <location>
        <begin position="6"/>
        <end position="131"/>
    </location>
</feature>
<reference evidence="2 3" key="1">
    <citation type="submission" date="2023-12" db="EMBL/GenBank/DDBJ databases">
        <title>Description of Novel Strain Fulvimarina sp. 2208YS6-2-32 isolated from Uroteuthis (Photololigo) edulis.</title>
        <authorList>
            <person name="Park J.-S."/>
        </authorList>
    </citation>
    <scope>NUCLEOTIDE SEQUENCE [LARGE SCALE GENOMIC DNA]</scope>
    <source>
        <strain evidence="2 3">2208YS6-2-32</strain>
    </source>
</reference>